<dbReference type="Proteomes" id="UP000274391">
    <property type="component" value="Unassembled WGS sequence"/>
</dbReference>
<sequence length="142" mass="15274">MTIQAVPYFSLPGTAREAMEFYHSIFGGELTAHTFGEFHAVEEGDPATDYIMHTSIVGGVVTLGASDYDPRFGGGKPHEFGNALSVSLWGNDVDEGRRYFEALAEGGTIATAFEPQVWGASYGELTDKFGVTWSVNVAPQMG</sequence>
<reference evidence="2 3" key="1">
    <citation type="submission" date="2018-11" db="EMBL/GenBank/DDBJ databases">
        <title>YIM 102482-1 draft genome.</title>
        <authorList>
            <person name="Li G."/>
            <person name="Jiang Y."/>
        </authorList>
    </citation>
    <scope>NUCLEOTIDE SEQUENCE [LARGE SCALE GENOMIC DNA]</scope>
    <source>
        <strain evidence="2 3">YIM 102482-1</strain>
    </source>
</reference>
<dbReference type="CDD" id="cd06588">
    <property type="entry name" value="PhnB_like"/>
    <property type="match status" value="1"/>
</dbReference>
<evidence type="ECO:0000313" key="3">
    <source>
        <dbReference type="Proteomes" id="UP000274391"/>
    </source>
</evidence>
<dbReference type="RefSeq" id="WP_124971987.1">
    <property type="nucleotide sequence ID" value="NZ_RQVS01000007.1"/>
</dbReference>
<dbReference type="OrthoDB" id="9795306at2"/>
<evidence type="ECO:0000313" key="2">
    <source>
        <dbReference type="EMBL" id="RRJ86792.1"/>
    </source>
</evidence>
<proteinExistence type="predicted"/>
<dbReference type="EMBL" id="RQVS01000007">
    <property type="protein sequence ID" value="RRJ86792.1"/>
    <property type="molecule type" value="Genomic_DNA"/>
</dbReference>
<name>A0A3P3VVF3_9MICO</name>
<dbReference type="AlphaFoldDB" id="A0A3P3VVF3"/>
<organism evidence="2 3">
    <name type="scientific">Gulosibacter macacae</name>
    <dbReference type="NCBI Taxonomy" id="2488791"/>
    <lineage>
        <taxon>Bacteria</taxon>
        <taxon>Bacillati</taxon>
        <taxon>Actinomycetota</taxon>
        <taxon>Actinomycetes</taxon>
        <taxon>Micrococcales</taxon>
        <taxon>Microbacteriaceae</taxon>
        <taxon>Gulosibacter</taxon>
    </lineage>
</organism>
<comment type="caution">
    <text evidence="2">The sequence shown here is derived from an EMBL/GenBank/DDBJ whole genome shotgun (WGS) entry which is preliminary data.</text>
</comment>
<keyword evidence="3" id="KW-1185">Reference proteome</keyword>
<dbReference type="InterPro" id="IPR029068">
    <property type="entry name" value="Glyas_Bleomycin-R_OHBP_Dase"/>
</dbReference>
<dbReference type="Pfam" id="PF00903">
    <property type="entry name" value="Glyoxalase"/>
    <property type="match status" value="1"/>
</dbReference>
<feature type="domain" description="Glyoxalase/fosfomycin resistance/dioxygenase" evidence="1">
    <location>
        <begin position="15"/>
        <end position="134"/>
    </location>
</feature>
<evidence type="ECO:0000259" key="1">
    <source>
        <dbReference type="Pfam" id="PF00903"/>
    </source>
</evidence>
<dbReference type="PANTHER" id="PTHR33990:SF1">
    <property type="entry name" value="PROTEIN YJDN"/>
    <property type="match status" value="1"/>
</dbReference>
<dbReference type="SUPFAM" id="SSF54593">
    <property type="entry name" value="Glyoxalase/Bleomycin resistance protein/Dihydroxybiphenyl dioxygenase"/>
    <property type="match status" value="1"/>
</dbReference>
<gene>
    <name evidence="2" type="ORF">EG850_07155</name>
</gene>
<dbReference type="Gene3D" id="3.10.180.10">
    <property type="entry name" value="2,3-Dihydroxybiphenyl 1,2-Dioxygenase, domain 1"/>
    <property type="match status" value="1"/>
</dbReference>
<dbReference type="PANTHER" id="PTHR33990">
    <property type="entry name" value="PROTEIN YJDN-RELATED"/>
    <property type="match status" value="1"/>
</dbReference>
<accession>A0A3P3VVF3</accession>
<dbReference type="InterPro" id="IPR028973">
    <property type="entry name" value="PhnB-like"/>
</dbReference>
<protein>
    <submittedName>
        <fullName evidence="2">VOC family protein</fullName>
    </submittedName>
</protein>
<dbReference type="InterPro" id="IPR004360">
    <property type="entry name" value="Glyas_Fos-R_dOase_dom"/>
</dbReference>